<dbReference type="EMBL" id="GG657754">
    <property type="protein sequence ID" value="EFL22262.1"/>
    <property type="molecule type" value="Genomic_DNA"/>
</dbReference>
<dbReference type="EC" id="2.5.1.54" evidence="4"/>
<protein>
    <recommendedName>
        <fullName evidence="4">Phospho-2-dehydro-3-deoxyheptonate aldolase</fullName>
        <ecNumber evidence="4">2.5.1.54</ecNumber>
    </recommendedName>
</protein>
<comment type="catalytic activity">
    <reaction evidence="4">
        <text>D-erythrose 4-phosphate + phosphoenolpyruvate + H2O = 7-phospho-2-dehydro-3-deoxy-D-arabino-heptonate + phosphate</text>
        <dbReference type="Rhea" id="RHEA:14717"/>
        <dbReference type="ChEBI" id="CHEBI:15377"/>
        <dbReference type="ChEBI" id="CHEBI:16897"/>
        <dbReference type="ChEBI" id="CHEBI:43474"/>
        <dbReference type="ChEBI" id="CHEBI:58394"/>
        <dbReference type="ChEBI" id="CHEBI:58702"/>
        <dbReference type="EC" id="2.5.1.54"/>
    </reaction>
</comment>
<evidence type="ECO:0000256" key="2">
    <source>
        <dbReference type="ARBA" id="ARBA00022679"/>
    </source>
</evidence>
<evidence type="ECO:0000256" key="5">
    <source>
        <dbReference type="SAM" id="MobiDB-lite"/>
    </source>
</evidence>
<dbReference type="InterPro" id="IPR002480">
    <property type="entry name" value="DAHP_synth_2"/>
</dbReference>
<evidence type="ECO:0000313" key="6">
    <source>
        <dbReference type="EMBL" id="EFL22262.1"/>
    </source>
</evidence>
<evidence type="ECO:0000256" key="3">
    <source>
        <dbReference type="PIRSR" id="PIRSR602480-1"/>
    </source>
</evidence>
<keyword evidence="4" id="KW-0057">Aromatic amino acid biosynthesis</keyword>
<dbReference type="GO" id="GO:0009073">
    <property type="term" value="P:aromatic amino acid family biosynthetic process"/>
    <property type="evidence" value="ECO:0007669"/>
    <property type="project" value="UniProtKB-KW"/>
</dbReference>
<proteinExistence type="inferred from homology"/>
<comment type="cofactor">
    <cofactor evidence="3">
        <name>Mn(2+)</name>
        <dbReference type="ChEBI" id="CHEBI:29035"/>
    </cofactor>
    <cofactor evidence="3">
        <name>Co(2+)</name>
        <dbReference type="ChEBI" id="CHEBI:48828"/>
    </cofactor>
    <cofactor evidence="3">
        <name>Cd(2+)</name>
        <dbReference type="ChEBI" id="CHEBI:48775"/>
    </cofactor>
    <text evidence="3">Binds 1 divalent cation per subunit. The enzyme is active with manganese, cobalt or cadmium ions.</text>
</comment>
<dbReference type="InterPro" id="IPR013785">
    <property type="entry name" value="Aldolase_TIM"/>
</dbReference>
<feature type="binding site" evidence="3">
    <location>
        <position position="253"/>
    </location>
    <ligand>
        <name>phosphoenolpyruvate</name>
        <dbReference type="ChEBI" id="CHEBI:58702"/>
    </ligand>
</feature>
<keyword evidence="4" id="KW-0028">Amino-acid biosynthesis</keyword>
<keyword evidence="3" id="KW-0104">Cadmium</keyword>
<feature type="binding site" evidence="3">
    <location>
        <position position="116"/>
    </location>
    <ligand>
        <name>phosphoenolpyruvate</name>
        <dbReference type="ChEBI" id="CHEBI:58702"/>
    </ligand>
</feature>
<dbReference type="AlphaFoldDB" id="D9WU14"/>
<gene>
    <name evidence="6" type="ORF">SSOG_01974</name>
</gene>
<keyword evidence="3" id="KW-0170">Cobalt</keyword>
<organism evidence="6 7">
    <name type="scientific">Streptomyces himastatinicus ATCC 53653</name>
    <dbReference type="NCBI Taxonomy" id="457427"/>
    <lineage>
        <taxon>Bacteria</taxon>
        <taxon>Bacillati</taxon>
        <taxon>Actinomycetota</taxon>
        <taxon>Actinomycetes</taxon>
        <taxon>Kitasatosporales</taxon>
        <taxon>Streptomycetaceae</taxon>
        <taxon>Streptomyces</taxon>
        <taxon>Streptomyces violaceusniger group</taxon>
    </lineage>
</organism>
<feature type="region of interest" description="Disordered" evidence="5">
    <location>
        <begin position="1"/>
        <end position="20"/>
    </location>
</feature>
<dbReference type="Pfam" id="PF01474">
    <property type="entry name" value="DAHP_synth_2"/>
    <property type="match status" value="2"/>
</dbReference>
<sequence>MRSRPVIGDGTRAAPGLPWPEGAVAAQQPEWKTHPDYVASRAALASAPALVTAAELARLRRALAVVAAGGARMVQLGDCAESFEETGADHVRAKTAVLHALADELGGDGPVLRVGRIGGQFAKPRSSPFEDVDGVPLPAFRGHMVNGEAPSAGAREHDPRRMVRAYEASAEVLRVLARDRDRRAGRRPGPFPDGPWASHDALVIDYEAPLVRTDAGQRILASTHLPWLGDRTRAPGSAHVRLLSQVANPVALKLGPSADPGELAEVCALLDPDRTPGRLTLIARMGAERVADLLPPLVAAVRARGHRAVWLSDPMHGNTVRAGGVKTRHLSAIVDEAVRCKRVLEVAGEHPGGLHLEVAASDVTECLGGKVDGVERLAERYTTLCDPRLNPDQAAELMRTWIRA</sequence>
<dbReference type="PANTHER" id="PTHR21337">
    <property type="entry name" value="PHOSPHO-2-DEHYDRO-3-DEOXYHEPTONATE ALDOLASE 1, 2"/>
    <property type="match status" value="1"/>
</dbReference>
<keyword evidence="2 4" id="KW-0808">Transferase</keyword>
<feature type="binding site" evidence="3">
    <location>
        <position position="386"/>
    </location>
    <ligand>
        <name>Mn(2+)</name>
        <dbReference type="ChEBI" id="CHEBI:29035"/>
    </ligand>
</feature>
<evidence type="ECO:0000256" key="1">
    <source>
        <dbReference type="ARBA" id="ARBA00008911"/>
    </source>
</evidence>
<feature type="binding site" evidence="3">
    <location>
        <position position="316"/>
    </location>
    <ligand>
        <name>Mn(2+)</name>
        <dbReference type="ChEBI" id="CHEBI:29035"/>
    </ligand>
</feature>
<feature type="binding site" evidence="3">
    <location>
        <position position="284"/>
    </location>
    <ligand>
        <name>phosphoenolpyruvate</name>
        <dbReference type="ChEBI" id="CHEBI:58702"/>
    </ligand>
</feature>
<dbReference type="GO" id="GO:0009423">
    <property type="term" value="P:chorismate biosynthetic process"/>
    <property type="evidence" value="ECO:0007669"/>
    <property type="project" value="UniProtKB-UniPathway"/>
</dbReference>
<feature type="binding site" evidence="3">
    <location>
        <position position="357"/>
    </location>
    <ligand>
        <name>Mn(2+)</name>
        <dbReference type="ChEBI" id="CHEBI:29035"/>
    </ligand>
</feature>
<dbReference type="GO" id="GO:0008652">
    <property type="term" value="P:amino acid biosynthetic process"/>
    <property type="evidence" value="ECO:0007669"/>
    <property type="project" value="UniProtKB-KW"/>
</dbReference>
<reference evidence="6 7" key="1">
    <citation type="submission" date="2009-02" db="EMBL/GenBank/DDBJ databases">
        <title>Annotation of Streptomyces hygroscopicus strain ATCC 53653.</title>
        <authorList>
            <consortium name="The Broad Institute Genome Sequencing Platform"/>
            <consortium name="Broad Institute Microbial Sequencing Center"/>
            <person name="Fischbach M."/>
            <person name="Godfrey P."/>
            <person name="Ward D."/>
            <person name="Young S."/>
            <person name="Zeng Q."/>
            <person name="Koehrsen M."/>
            <person name="Alvarado L."/>
            <person name="Berlin A.M."/>
            <person name="Bochicchio J."/>
            <person name="Borenstein D."/>
            <person name="Chapman S.B."/>
            <person name="Chen Z."/>
            <person name="Engels R."/>
            <person name="Freedman E."/>
            <person name="Gellesch M."/>
            <person name="Goldberg J."/>
            <person name="Griggs A."/>
            <person name="Gujja S."/>
            <person name="Heilman E.R."/>
            <person name="Heiman D.I."/>
            <person name="Hepburn T.A."/>
            <person name="Howarth C."/>
            <person name="Jen D."/>
            <person name="Larson L."/>
            <person name="Lewis B."/>
            <person name="Mehta T."/>
            <person name="Park D."/>
            <person name="Pearson M."/>
            <person name="Richards J."/>
            <person name="Roberts A."/>
            <person name="Saif S."/>
            <person name="Shea T.D."/>
            <person name="Shenoy N."/>
            <person name="Sisk P."/>
            <person name="Stolte C."/>
            <person name="Sykes S.N."/>
            <person name="Thomson T."/>
            <person name="Walk T."/>
            <person name="White J."/>
            <person name="Yandava C."/>
            <person name="Straight P."/>
            <person name="Clardy J."/>
            <person name="Hung D."/>
            <person name="Kolter R."/>
            <person name="Mekalanos J."/>
            <person name="Walker S."/>
            <person name="Walsh C.T."/>
            <person name="Wieland-Brown L.C."/>
            <person name="Haas B."/>
            <person name="Nusbaum C."/>
            <person name="Birren B."/>
        </authorList>
    </citation>
    <scope>NUCLEOTIDE SEQUENCE [LARGE SCALE GENOMIC DNA]</scope>
    <source>
        <strain evidence="6 7">ATCC 53653</strain>
    </source>
</reference>
<dbReference type="UniPathway" id="UPA00053">
    <property type="reaction ID" value="UER00084"/>
</dbReference>
<keyword evidence="7" id="KW-1185">Reference proteome</keyword>
<accession>D9WU14</accession>
<feature type="binding site" evidence="3">
    <location>
        <position position="79"/>
    </location>
    <ligand>
        <name>Mn(2+)</name>
        <dbReference type="ChEBI" id="CHEBI:29035"/>
    </ligand>
</feature>
<dbReference type="PANTHER" id="PTHR21337:SF0">
    <property type="entry name" value="PHOSPHO-2-DEHYDRO-3-DEOXYHEPTONATE ALDOLASE"/>
    <property type="match status" value="1"/>
</dbReference>
<dbReference type="HOGENOM" id="CLU_026885_1_0_11"/>
<dbReference type="SUPFAM" id="SSF51569">
    <property type="entry name" value="Aldolase"/>
    <property type="match status" value="1"/>
</dbReference>
<dbReference type="GO" id="GO:0003849">
    <property type="term" value="F:3-deoxy-7-phosphoheptulonate synthase activity"/>
    <property type="evidence" value="ECO:0007669"/>
    <property type="project" value="UniProtKB-EC"/>
</dbReference>
<dbReference type="STRING" id="457427.SSOG_01974"/>
<dbReference type="OrthoDB" id="9766852at2"/>
<dbReference type="RefSeq" id="WP_009714083.1">
    <property type="nucleotide sequence ID" value="NZ_GG657754.1"/>
</dbReference>
<keyword evidence="3" id="KW-0464">Manganese</keyword>
<dbReference type="Gene3D" id="3.20.20.70">
    <property type="entry name" value="Aldolase class I"/>
    <property type="match status" value="1"/>
</dbReference>
<comment type="pathway">
    <text evidence="4">Metabolic intermediate biosynthesis; chorismate biosynthesis; chorismate from D-erythrose 4-phosphate and phosphoenolpyruvate: step 1/7.</text>
</comment>
<comment type="similarity">
    <text evidence="1 4">Belongs to the class-II DAHP synthase family.</text>
</comment>
<dbReference type="Proteomes" id="UP000003963">
    <property type="component" value="Unassembled WGS sequence"/>
</dbReference>
<evidence type="ECO:0000256" key="4">
    <source>
        <dbReference type="RuleBase" id="RU363071"/>
    </source>
</evidence>
<evidence type="ECO:0000313" key="7">
    <source>
        <dbReference type="Proteomes" id="UP000003963"/>
    </source>
</evidence>
<name>D9WU14_9ACTN</name>